<evidence type="ECO:0000313" key="1">
    <source>
        <dbReference type="EMBL" id="RFU23854.1"/>
    </source>
</evidence>
<protein>
    <submittedName>
        <fullName evidence="1">Uncharacterized protein</fullName>
    </submittedName>
</protein>
<reference evidence="1 2" key="1">
    <citation type="submission" date="2018-05" db="EMBL/GenBank/DDBJ databases">
        <title>Draft genome sequence of Scytalidium lignicola DSM 105466, a ubiquitous saprotrophic fungus.</title>
        <authorList>
            <person name="Buettner E."/>
            <person name="Gebauer A.M."/>
            <person name="Hofrichter M."/>
            <person name="Liers C."/>
            <person name="Kellner H."/>
        </authorList>
    </citation>
    <scope>NUCLEOTIDE SEQUENCE [LARGE SCALE GENOMIC DNA]</scope>
    <source>
        <strain evidence="1 2">DSM 105466</strain>
    </source>
</reference>
<dbReference type="OrthoDB" id="3452821at2759"/>
<accession>A0A3E2GRT4</accession>
<feature type="non-terminal residue" evidence="1">
    <location>
        <position position="197"/>
    </location>
</feature>
<dbReference type="InterPro" id="IPR011051">
    <property type="entry name" value="RmlC_Cupin_sf"/>
</dbReference>
<dbReference type="InterPro" id="IPR014710">
    <property type="entry name" value="RmlC-like_jellyroll"/>
</dbReference>
<proteinExistence type="predicted"/>
<organism evidence="1 2">
    <name type="scientific">Scytalidium lignicola</name>
    <name type="common">Hyphomycete</name>
    <dbReference type="NCBI Taxonomy" id="5539"/>
    <lineage>
        <taxon>Eukaryota</taxon>
        <taxon>Fungi</taxon>
        <taxon>Dikarya</taxon>
        <taxon>Ascomycota</taxon>
        <taxon>Pezizomycotina</taxon>
        <taxon>Leotiomycetes</taxon>
        <taxon>Leotiomycetes incertae sedis</taxon>
        <taxon>Scytalidium</taxon>
    </lineage>
</organism>
<evidence type="ECO:0000313" key="2">
    <source>
        <dbReference type="Proteomes" id="UP000258309"/>
    </source>
</evidence>
<dbReference type="AlphaFoldDB" id="A0A3E2GRT4"/>
<gene>
    <name evidence="1" type="ORF">B7463_g12484</name>
</gene>
<dbReference type="Proteomes" id="UP000258309">
    <property type="component" value="Unassembled WGS sequence"/>
</dbReference>
<dbReference type="Gene3D" id="2.60.120.10">
    <property type="entry name" value="Jelly Rolls"/>
    <property type="match status" value="1"/>
</dbReference>
<dbReference type="EMBL" id="NCSJ02000577">
    <property type="protein sequence ID" value="RFU23854.1"/>
    <property type="molecule type" value="Genomic_DNA"/>
</dbReference>
<feature type="non-terminal residue" evidence="1">
    <location>
        <position position="1"/>
    </location>
</feature>
<name>A0A3E2GRT4_SCYLI</name>
<dbReference type="SUPFAM" id="SSF51182">
    <property type="entry name" value="RmlC-like cupins"/>
    <property type="match status" value="1"/>
</dbReference>
<keyword evidence="2" id="KW-1185">Reference proteome</keyword>
<dbReference type="OMA" id="HTWTACP"/>
<sequence>MPDSIEAAFVLDNGCRISHGSAHVKRPFPNIDLTMHQLCVASAKSFSGPLGFIEFTTELRLPRHIHMDLERQKLLDERIMVLHGVGIVEFEGKLYAVAPGSLVNIPGGVPHTWTACPIGVKLPGGLVSTGSFTMVYEYEEPTQFFPTASTEVVTDPLAYIPFKGAYSDIFIPKLSAREVVEICSLVFNKEFTKLELA</sequence>
<comment type="caution">
    <text evidence="1">The sequence shown here is derived from an EMBL/GenBank/DDBJ whole genome shotgun (WGS) entry which is preliminary data.</text>
</comment>